<evidence type="ECO:0000259" key="1">
    <source>
        <dbReference type="Pfam" id="PF13524"/>
    </source>
</evidence>
<organism evidence="2">
    <name type="scientific">freshwater metagenome</name>
    <dbReference type="NCBI Taxonomy" id="449393"/>
    <lineage>
        <taxon>unclassified sequences</taxon>
        <taxon>metagenomes</taxon>
        <taxon>ecological metagenomes</taxon>
    </lineage>
</organism>
<dbReference type="Pfam" id="PF13524">
    <property type="entry name" value="Glyco_trans_1_2"/>
    <property type="match status" value="1"/>
</dbReference>
<feature type="domain" description="Spore protein YkvP/CgeB glycosyl transferase-like" evidence="1">
    <location>
        <begin position="171"/>
        <end position="298"/>
    </location>
</feature>
<dbReference type="AlphaFoldDB" id="A0A6J6URU4"/>
<accession>A0A6J6URU4</accession>
<protein>
    <submittedName>
        <fullName evidence="2">Unannotated protein</fullName>
    </submittedName>
</protein>
<proteinExistence type="predicted"/>
<gene>
    <name evidence="2" type="ORF">UFOPK2810_01364</name>
</gene>
<sequence length="307" mass="33003">MRLPGRRRPLRWSVVTSAPGGTAGDQWGDTWFARDLVSALKSQGQQARVVSRGGAESEARDADDVVLVLRGLRKVTPRPGSTTWLLWVISHPELVDADEAASYDLVFAASSNWSRAAELGAIPLLQATSPDRFSPKAGAPDSGEPLLFVGSTRGEYRPIVRDAIACGAEPSIYGVGWEAYLPVERIRAEFLPNDELPAAYASAGVVLNDHWPDMAAEGFLSNRLFDAAATGARIVSDPAIGLGEVFGDVVRTYRAPGELCEILGGDPADAFPDRATRLGLASRIAQEHSFAARARELIARAEQVRRS</sequence>
<dbReference type="EMBL" id="CAEZYZ010000255">
    <property type="protein sequence ID" value="CAB4761269.1"/>
    <property type="molecule type" value="Genomic_DNA"/>
</dbReference>
<name>A0A6J6URU4_9ZZZZ</name>
<reference evidence="2" key="1">
    <citation type="submission" date="2020-05" db="EMBL/GenBank/DDBJ databases">
        <authorList>
            <person name="Chiriac C."/>
            <person name="Salcher M."/>
            <person name="Ghai R."/>
            <person name="Kavagutti S V."/>
        </authorList>
    </citation>
    <scope>NUCLEOTIDE SEQUENCE</scope>
</reference>
<dbReference type="InterPro" id="IPR055259">
    <property type="entry name" value="YkvP/CgeB_Glyco_trans-like"/>
</dbReference>
<evidence type="ECO:0000313" key="2">
    <source>
        <dbReference type="EMBL" id="CAB4761269.1"/>
    </source>
</evidence>